<keyword evidence="6" id="KW-0675">Receptor</keyword>
<dbReference type="InterPro" id="IPR007110">
    <property type="entry name" value="Ig-like_dom"/>
</dbReference>
<keyword evidence="4" id="KW-0812">Transmembrane</keyword>
<dbReference type="OrthoDB" id="10012075at2759"/>
<gene>
    <name evidence="6" type="ORF">DAT39_014498</name>
</gene>
<dbReference type="Gene3D" id="2.60.40.10">
    <property type="entry name" value="Immunoglobulins"/>
    <property type="match status" value="3"/>
</dbReference>
<proteinExistence type="predicted"/>
<dbReference type="InterPro" id="IPR036179">
    <property type="entry name" value="Ig-like_dom_sf"/>
</dbReference>
<keyword evidence="4" id="KW-0472">Membrane</keyword>
<evidence type="ECO:0000256" key="3">
    <source>
        <dbReference type="ARBA" id="ARBA00023319"/>
    </source>
</evidence>
<comment type="caution">
    <text evidence="6">The sequence shown here is derived from an EMBL/GenBank/DDBJ whole genome shotgun (WGS) entry which is preliminary data.</text>
</comment>
<keyword evidence="7" id="KW-1185">Reference proteome</keyword>
<evidence type="ECO:0000313" key="7">
    <source>
        <dbReference type="Proteomes" id="UP000727407"/>
    </source>
</evidence>
<keyword evidence="3" id="KW-0393">Immunoglobulin domain</keyword>
<dbReference type="Pfam" id="PF00047">
    <property type="entry name" value="ig"/>
    <property type="match status" value="1"/>
</dbReference>
<dbReference type="GO" id="GO:0009897">
    <property type="term" value="C:external side of plasma membrane"/>
    <property type="evidence" value="ECO:0007669"/>
    <property type="project" value="TreeGrafter"/>
</dbReference>
<dbReference type="InterPro" id="IPR013151">
    <property type="entry name" value="Immunoglobulin_dom"/>
</dbReference>
<evidence type="ECO:0000259" key="5">
    <source>
        <dbReference type="PROSITE" id="PS50835"/>
    </source>
</evidence>
<organism evidence="6 7">
    <name type="scientific">Clarias magur</name>
    <name type="common">Asian catfish</name>
    <name type="synonym">Macropteronotus magur</name>
    <dbReference type="NCBI Taxonomy" id="1594786"/>
    <lineage>
        <taxon>Eukaryota</taxon>
        <taxon>Metazoa</taxon>
        <taxon>Chordata</taxon>
        <taxon>Craniata</taxon>
        <taxon>Vertebrata</taxon>
        <taxon>Euteleostomi</taxon>
        <taxon>Actinopterygii</taxon>
        <taxon>Neopterygii</taxon>
        <taxon>Teleostei</taxon>
        <taxon>Ostariophysi</taxon>
        <taxon>Siluriformes</taxon>
        <taxon>Clariidae</taxon>
        <taxon>Clarias</taxon>
    </lineage>
</organism>
<feature type="non-terminal residue" evidence="6">
    <location>
        <position position="1"/>
    </location>
</feature>
<protein>
    <submittedName>
        <fullName evidence="6">Fc receptor-like protein 5 isoform X1</fullName>
    </submittedName>
</protein>
<keyword evidence="2" id="KW-1015">Disulfide bond</keyword>
<dbReference type="AlphaFoldDB" id="A0A8J4U087"/>
<feature type="non-terminal residue" evidence="6">
    <location>
        <position position="438"/>
    </location>
</feature>
<evidence type="ECO:0000256" key="2">
    <source>
        <dbReference type="ARBA" id="ARBA00023157"/>
    </source>
</evidence>
<keyword evidence="1" id="KW-0732">Signal</keyword>
<reference evidence="6" key="1">
    <citation type="submission" date="2020-07" db="EMBL/GenBank/DDBJ databases">
        <title>Clarias magur genome sequencing, assembly and annotation.</title>
        <authorList>
            <person name="Kushwaha B."/>
            <person name="Kumar R."/>
            <person name="Das P."/>
            <person name="Joshi C.G."/>
            <person name="Kumar D."/>
            <person name="Nagpure N.S."/>
            <person name="Pandey M."/>
            <person name="Agarwal S."/>
            <person name="Srivastava S."/>
            <person name="Singh M."/>
            <person name="Sahoo L."/>
            <person name="Jayasankar P."/>
            <person name="Meher P.K."/>
            <person name="Koringa P.G."/>
            <person name="Iquebal M.A."/>
            <person name="Das S.P."/>
            <person name="Bit A."/>
            <person name="Patnaik S."/>
            <person name="Patel N."/>
            <person name="Shah T.M."/>
            <person name="Hinsu A."/>
            <person name="Jena J.K."/>
        </authorList>
    </citation>
    <scope>NUCLEOTIDE SEQUENCE</scope>
    <source>
        <strain evidence="6">CIFAMagur01</strain>
        <tissue evidence="6">Testis</tissue>
    </source>
</reference>
<dbReference type="GO" id="GO:0007166">
    <property type="term" value="P:cell surface receptor signaling pathway"/>
    <property type="evidence" value="ECO:0007669"/>
    <property type="project" value="TreeGrafter"/>
</dbReference>
<dbReference type="Proteomes" id="UP000727407">
    <property type="component" value="Unassembled WGS sequence"/>
</dbReference>
<dbReference type="PROSITE" id="PS50835">
    <property type="entry name" value="IG_LIKE"/>
    <property type="match status" value="3"/>
</dbReference>
<keyword evidence="4" id="KW-1133">Transmembrane helix</keyword>
<feature type="transmembrane region" description="Helical" evidence="4">
    <location>
        <begin position="308"/>
        <end position="331"/>
    </location>
</feature>
<dbReference type="InterPro" id="IPR013783">
    <property type="entry name" value="Ig-like_fold"/>
</dbReference>
<dbReference type="EMBL" id="QNUK01000305">
    <property type="protein sequence ID" value="KAF5895791.1"/>
    <property type="molecule type" value="Genomic_DNA"/>
</dbReference>
<accession>A0A8J4U087</accession>
<dbReference type="SUPFAM" id="SSF48726">
    <property type="entry name" value="Immunoglobulin"/>
    <property type="match status" value="3"/>
</dbReference>
<name>A0A8J4U087_CLAMG</name>
<dbReference type="GO" id="GO:0006955">
    <property type="term" value="P:immune response"/>
    <property type="evidence" value="ECO:0007669"/>
    <property type="project" value="TreeGrafter"/>
</dbReference>
<dbReference type="GO" id="GO:0004888">
    <property type="term" value="F:transmembrane signaling receptor activity"/>
    <property type="evidence" value="ECO:0007669"/>
    <property type="project" value="TreeGrafter"/>
</dbReference>
<evidence type="ECO:0000313" key="6">
    <source>
        <dbReference type="EMBL" id="KAF5895791.1"/>
    </source>
</evidence>
<dbReference type="SMART" id="SM00409">
    <property type="entry name" value="IG"/>
    <property type="match status" value="3"/>
</dbReference>
<feature type="domain" description="Ig-like" evidence="5">
    <location>
        <begin position="16"/>
        <end position="103"/>
    </location>
</feature>
<dbReference type="Pfam" id="PF13895">
    <property type="entry name" value="Ig_2"/>
    <property type="match status" value="1"/>
</dbReference>
<feature type="domain" description="Ig-like" evidence="5">
    <location>
        <begin position="110"/>
        <end position="194"/>
    </location>
</feature>
<dbReference type="InterPro" id="IPR050488">
    <property type="entry name" value="Ig_Fc_receptor"/>
</dbReference>
<dbReference type="PANTHER" id="PTHR11481">
    <property type="entry name" value="IMMUNOGLOBULIN FC RECEPTOR"/>
    <property type="match status" value="1"/>
</dbReference>
<evidence type="ECO:0000256" key="4">
    <source>
        <dbReference type="SAM" id="Phobius"/>
    </source>
</evidence>
<feature type="domain" description="Ig-like" evidence="5">
    <location>
        <begin position="207"/>
        <end position="295"/>
    </location>
</feature>
<evidence type="ECO:0000256" key="1">
    <source>
        <dbReference type="ARBA" id="ARBA00022729"/>
    </source>
</evidence>
<sequence>LVSLVPVAHAQAMPIPTLTVSPQSPFYIGDTVTLTCELQPSTGGEFLWYKYNQQFQRLSLKAVSNKTVILTFHNSEETVYECGVQKHNSQKGDAEYSDQVRITARVKPKPTVRVNPQSPYYTGDTVTLTCELQESIGWEFFWDKNNQLLQRLSTEPVNTNTLPVTVDNTGDTVYKCRARRRKAWTHTEYYTEYSNGVRITTRAKPKPTVRVNPQSPIYTGDTVTLTCELQESTGWEFLFYKSNQQLQDFSTEPVNTNTLTVTVYNTGDTVYKCVARRHKAWTHTESYTEYSDEVTITATGSKPMDGTIGLSVGLSLFFIVLLILMIVFWYYKIKKEKQQKINPSSKQNQSCSGPGDSKAGHIPLPADCSGEAAAEISDATYAKVNKKKKTNRNNGAAAETDCHMMYAELELKPMKKAKKIKENVSVGDETVYSELLPK</sequence>
<dbReference type="InterPro" id="IPR003599">
    <property type="entry name" value="Ig_sub"/>
</dbReference>
<dbReference type="PANTHER" id="PTHR11481:SF64">
    <property type="entry name" value="FC RECEPTOR-LIKE PROTEIN 4"/>
    <property type="match status" value="1"/>
</dbReference>